<dbReference type="GO" id="GO:0004364">
    <property type="term" value="F:glutathione transferase activity"/>
    <property type="evidence" value="ECO:0007669"/>
    <property type="project" value="UniProtKB-EC"/>
</dbReference>
<sequence>MINSLLGCPGSRLRVTSHLLRSFSSSSKTPYQHPTKINFYYDTLCPNSWLAFEILLRYRPVWALDLTLCPVSLKMIQEANKAPSILTQLRNSFNYSQYYFHDVERRGKIFKVPIQIPESPYYLFGAAGSDNQQQFLLALRSKYPELLEEASRQLWYRTWSEDMDVNKIHSLFVMAERIGLNADEAIELIESIDSHKEALKTESQNAVEAGVFGLPFIQVIPNGDKSESFHGADSFEVLASLLKKTWNGPIPNPENFKPIQDAPVSDVFVSLEVFDKIQEEASKVERNQASDKKS</sequence>
<protein>
    <recommendedName>
        <fullName evidence="5">Glutathione S-transferase kappa 1</fullName>
        <ecNumber evidence="2">2.5.1.18</ecNumber>
    </recommendedName>
    <alternativeName>
        <fullName evidence="6">GST class-kappa</fullName>
    </alternativeName>
</protein>
<evidence type="ECO:0000256" key="4">
    <source>
        <dbReference type="ARBA" id="ARBA00047960"/>
    </source>
</evidence>
<dbReference type="AlphaFoldDB" id="D3PJZ1"/>
<dbReference type="PANTHER" id="PTHR42943:SF2">
    <property type="entry name" value="GLUTATHIONE S-TRANSFERASE KAPPA 1"/>
    <property type="match status" value="1"/>
</dbReference>
<evidence type="ECO:0000256" key="6">
    <source>
        <dbReference type="ARBA" id="ARBA00083519"/>
    </source>
</evidence>
<dbReference type="InterPro" id="IPR036249">
    <property type="entry name" value="Thioredoxin-like_sf"/>
</dbReference>
<dbReference type="EMBL" id="BT121947">
    <property type="protein sequence ID" value="ADD38877.1"/>
    <property type="molecule type" value="mRNA"/>
</dbReference>
<dbReference type="OrthoDB" id="4664297at2759"/>
<evidence type="ECO:0000313" key="9">
    <source>
        <dbReference type="EMBL" id="CDW47286.1"/>
    </source>
</evidence>
<evidence type="ECO:0000256" key="1">
    <source>
        <dbReference type="ARBA" id="ARBA00006494"/>
    </source>
</evidence>
<keyword evidence="3 8" id="KW-0808">Transferase</keyword>
<dbReference type="GO" id="GO:0006749">
    <property type="term" value="P:glutathione metabolic process"/>
    <property type="evidence" value="ECO:0007669"/>
    <property type="project" value="TreeGrafter"/>
</dbReference>
<dbReference type="PANTHER" id="PTHR42943">
    <property type="entry name" value="GLUTATHIONE S-TRANSFERASE KAPPA"/>
    <property type="match status" value="1"/>
</dbReference>
<proteinExistence type="evidence at transcript level"/>
<reference evidence="8" key="1">
    <citation type="submission" date="2010-03" db="EMBL/GenBank/DDBJ databases">
        <title>Atlantic Lepeophtheirus salmonis ESTs and full-length cDNAs.</title>
        <authorList>
            <person name="Yasuike M."/>
            <person name="von Schalburg K."/>
            <person name="Cooper G."/>
            <person name="Leong J."/>
            <person name="Nilsen F."/>
            <person name="Jones S.R.M."/>
            <person name="Koop B.F."/>
        </authorList>
    </citation>
    <scope>NUCLEOTIDE SEQUENCE</scope>
    <source>
        <strain evidence="8">Atlantic form</strain>
        <tissue evidence="8">Mixed tissue</tissue>
    </source>
</reference>
<dbReference type="Pfam" id="PF01323">
    <property type="entry name" value="DSBA"/>
    <property type="match status" value="1"/>
</dbReference>
<evidence type="ECO:0000256" key="2">
    <source>
        <dbReference type="ARBA" id="ARBA00012452"/>
    </source>
</evidence>
<organism evidence="8">
    <name type="scientific">Lepeophtheirus salmonis</name>
    <name type="common">Salmon louse</name>
    <name type="synonym">Caligus salmonis</name>
    <dbReference type="NCBI Taxonomy" id="72036"/>
    <lineage>
        <taxon>Eukaryota</taxon>
        <taxon>Metazoa</taxon>
        <taxon>Ecdysozoa</taxon>
        <taxon>Arthropoda</taxon>
        <taxon>Crustacea</taxon>
        <taxon>Multicrustacea</taxon>
        <taxon>Hexanauplia</taxon>
        <taxon>Copepoda</taxon>
        <taxon>Siphonostomatoida</taxon>
        <taxon>Caligidae</taxon>
        <taxon>Lepeophtheirus</taxon>
    </lineage>
</organism>
<evidence type="ECO:0000259" key="7">
    <source>
        <dbReference type="Pfam" id="PF01323"/>
    </source>
</evidence>
<reference evidence="9" key="2">
    <citation type="submission" date="2014-05" db="EMBL/GenBank/DDBJ databases">
        <authorList>
            <person name="Chronopoulou M."/>
        </authorList>
    </citation>
    <scope>NUCLEOTIDE SEQUENCE</scope>
    <source>
        <tissue evidence="9">Whole organism</tissue>
    </source>
</reference>
<dbReference type="EC" id="2.5.1.18" evidence="2"/>
<dbReference type="InterPro" id="IPR051924">
    <property type="entry name" value="GST_Kappa/NadH"/>
</dbReference>
<dbReference type="SUPFAM" id="SSF52833">
    <property type="entry name" value="Thioredoxin-like"/>
    <property type="match status" value="1"/>
</dbReference>
<dbReference type="GO" id="GO:0005739">
    <property type="term" value="C:mitochondrion"/>
    <property type="evidence" value="ECO:0007669"/>
    <property type="project" value="TreeGrafter"/>
</dbReference>
<dbReference type="Gene3D" id="3.40.30.10">
    <property type="entry name" value="Glutaredoxin"/>
    <property type="match status" value="1"/>
</dbReference>
<dbReference type="InterPro" id="IPR001853">
    <property type="entry name" value="DSBA-like_thioredoxin_dom"/>
</dbReference>
<dbReference type="EMBL" id="HACA01029925">
    <property type="protein sequence ID" value="CDW47286.1"/>
    <property type="molecule type" value="Transcribed_RNA"/>
</dbReference>
<feature type="domain" description="DSBA-like thioredoxin" evidence="7">
    <location>
        <begin position="37"/>
        <end position="242"/>
    </location>
</feature>
<name>D3PJZ1_LEPSM</name>
<evidence type="ECO:0000256" key="5">
    <source>
        <dbReference type="ARBA" id="ARBA00073833"/>
    </source>
</evidence>
<evidence type="ECO:0000256" key="3">
    <source>
        <dbReference type="ARBA" id="ARBA00022679"/>
    </source>
</evidence>
<gene>
    <name evidence="8" type="primary">GSTK1</name>
</gene>
<accession>D3PJZ1</accession>
<evidence type="ECO:0000313" key="8">
    <source>
        <dbReference type="EMBL" id="ADD38877.1"/>
    </source>
</evidence>
<dbReference type="FunFam" id="3.40.30.10:FF:000096">
    <property type="entry name" value="Glutathione S-transferase kappa"/>
    <property type="match status" value="1"/>
</dbReference>
<comment type="similarity">
    <text evidence="1">Belongs to the GST superfamily. Kappa family.</text>
</comment>
<dbReference type="GO" id="GO:0004602">
    <property type="term" value="F:glutathione peroxidase activity"/>
    <property type="evidence" value="ECO:0007669"/>
    <property type="project" value="TreeGrafter"/>
</dbReference>
<dbReference type="GO" id="GO:0005777">
    <property type="term" value="C:peroxisome"/>
    <property type="evidence" value="ECO:0007669"/>
    <property type="project" value="TreeGrafter"/>
</dbReference>
<comment type="catalytic activity">
    <reaction evidence="4">
        <text>RX + glutathione = an S-substituted glutathione + a halide anion + H(+)</text>
        <dbReference type="Rhea" id="RHEA:16437"/>
        <dbReference type="ChEBI" id="CHEBI:15378"/>
        <dbReference type="ChEBI" id="CHEBI:16042"/>
        <dbReference type="ChEBI" id="CHEBI:17792"/>
        <dbReference type="ChEBI" id="CHEBI:57925"/>
        <dbReference type="ChEBI" id="CHEBI:90779"/>
        <dbReference type="EC" id="2.5.1.18"/>
    </reaction>
</comment>